<dbReference type="Proteomes" id="UP001145094">
    <property type="component" value="Unassembled WGS sequence"/>
</dbReference>
<name>A0A9W6CHH0_9FIRM</name>
<proteinExistence type="predicted"/>
<evidence type="ECO:0000313" key="1">
    <source>
        <dbReference type="EMBL" id="GLG92081.1"/>
    </source>
</evidence>
<reference evidence="1" key="2">
    <citation type="submission" date="2022-11" db="EMBL/GenBank/DDBJ databases">
        <title>Draft genome sequence of Sellimonas catena strain 18CBH55.</title>
        <authorList>
            <person name="Atsushi H."/>
            <person name="Moriya O."/>
            <person name="Mitsuo S."/>
        </authorList>
    </citation>
    <scope>NUCLEOTIDE SEQUENCE</scope>
    <source>
        <strain evidence="1">18CBH55</strain>
    </source>
</reference>
<sequence>MTEIEKIFIQDDDTFTVFVVSQKFVVGKGHEYFHSYINTPNYLDSDEQIKKAFFKAVKAIGENIAPVSKLVQFFLSSFTMVSIPDAITALCKIFTVHEHQAAGPHVIDPIILQEGKITQKTINQLINFNKDSILQPTIIILLKDDSFDRAKVLLSDCPNGINIRYINCF</sequence>
<dbReference type="RefSeq" id="WP_281845982.1">
    <property type="nucleotide sequence ID" value="NZ_BSCH01000036.1"/>
</dbReference>
<reference evidence="1" key="1">
    <citation type="submission" date="2022-11" db="EMBL/GenBank/DDBJ databases">
        <title>Draft genome sequence of Sellimonas catena strain 18CBH55.</title>
        <authorList>
            <person name="Hisatomi A."/>
            <person name="Ohkuma M."/>
            <person name="Sakamoto M."/>
        </authorList>
    </citation>
    <scope>NUCLEOTIDE SEQUENCE</scope>
    <source>
        <strain evidence="1">18CBH55</strain>
    </source>
</reference>
<comment type="caution">
    <text evidence="1">The sequence shown here is derived from an EMBL/GenBank/DDBJ whole genome shotgun (WGS) entry which is preliminary data.</text>
</comment>
<organism evidence="1 2">
    <name type="scientific">Sellimonas catena</name>
    <dbReference type="NCBI Taxonomy" id="2994035"/>
    <lineage>
        <taxon>Bacteria</taxon>
        <taxon>Bacillati</taxon>
        <taxon>Bacillota</taxon>
        <taxon>Clostridia</taxon>
        <taxon>Lachnospirales</taxon>
        <taxon>Lachnospiraceae</taxon>
        <taxon>Sellimonas</taxon>
    </lineage>
</organism>
<protein>
    <submittedName>
        <fullName evidence="1">Uncharacterized protein</fullName>
    </submittedName>
</protein>
<evidence type="ECO:0000313" key="2">
    <source>
        <dbReference type="Proteomes" id="UP001145094"/>
    </source>
</evidence>
<dbReference type="AlphaFoldDB" id="A0A9W6CHH0"/>
<reference evidence="1" key="3">
    <citation type="journal article" date="2023" name="Int. J. Syst. Evol. Microbiol.">
        <title>Sellimonas catena sp. nov., isolated from human faeces.</title>
        <authorList>
            <person name="Hisatomi A."/>
            <person name="Ohkuma M."/>
            <person name="Sakamoto M."/>
        </authorList>
    </citation>
    <scope>NUCLEOTIDE SEQUENCE</scope>
    <source>
        <strain evidence="1">18CBH55</strain>
    </source>
</reference>
<gene>
    <name evidence="1" type="ORF">Selli2_35080</name>
</gene>
<dbReference type="EMBL" id="BSCH01000036">
    <property type="protein sequence ID" value="GLG92081.1"/>
    <property type="molecule type" value="Genomic_DNA"/>
</dbReference>
<accession>A0A9W6CHH0</accession>